<dbReference type="Pfam" id="PF09478">
    <property type="entry name" value="CBM49"/>
    <property type="match status" value="1"/>
</dbReference>
<evidence type="ECO:0000259" key="2">
    <source>
        <dbReference type="SMART" id="SM01063"/>
    </source>
</evidence>
<dbReference type="InterPro" id="IPR052879">
    <property type="entry name" value="Dd_Spore_Germination_Stalk"/>
</dbReference>
<evidence type="ECO:0000256" key="1">
    <source>
        <dbReference type="SAM" id="Phobius"/>
    </source>
</evidence>
<feature type="transmembrane region" description="Helical" evidence="1">
    <location>
        <begin position="6"/>
        <end position="23"/>
    </location>
</feature>
<protein>
    <recommendedName>
        <fullName evidence="2">Carbohydrate binding domain-containing protein</fullName>
    </recommendedName>
</protein>
<reference evidence="3 4" key="1">
    <citation type="submission" date="2015-12" db="EMBL/GenBank/DDBJ databases">
        <title>Dictyostelia acquired genes for synthesis and detection of signals that induce cell-type specialization by lateral gene transfer from prokaryotes.</title>
        <authorList>
            <person name="Gloeckner G."/>
            <person name="Schaap P."/>
        </authorList>
    </citation>
    <scope>NUCLEOTIDE SEQUENCE [LARGE SCALE GENOMIC DNA]</scope>
    <source>
        <strain evidence="3 4">TK</strain>
    </source>
</reference>
<dbReference type="InterPro" id="IPR019028">
    <property type="entry name" value="CBM_49"/>
</dbReference>
<dbReference type="PANTHER" id="PTHR33239">
    <property type="entry name" value="CELLULOSE-BINDING DOMAIN-CONTAINING PROTEIN-RELATED"/>
    <property type="match status" value="1"/>
</dbReference>
<comment type="caution">
    <text evidence="3">The sequence shown here is derived from an EMBL/GenBank/DDBJ whole genome shotgun (WGS) entry which is preliminary data.</text>
</comment>
<dbReference type="SMART" id="SM01063">
    <property type="entry name" value="CBM49"/>
    <property type="match status" value="1"/>
</dbReference>
<evidence type="ECO:0000313" key="4">
    <source>
        <dbReference type="Proteomes" id="UP000076078"/>
    </source>
</evidence>
<dbReference type="AlphaFoldDB" id="A0A152A3X2"/>
<dbReference type="Proteomes" id="UP000076078">
    <property type="component" value="Unassembled WGS sequence"/>
</dbReference>
<dbReference type="InParanoid" id="A0A152A3X2"/>
<keyword evidence="4" id="KW-1185">Reference proteome</keyword>
<gene>
    <name evidence="3" type="ORF">DLAC_02423</name>
</gene>
<evidence type="ECO:0000313" key="3">
    <source>
        <dbReference type="EMBL" id="KYR00982.1"/>
    </source>
</evidence>
<feature type="domain" description="Carbohydrate binding" evidence="2">
    <location>
        <begin position="66"/>
        <end position="153"/>
    </location>
</feature>
<dbReference type="GO" id="GO:0031012">
    <property type="term" value="C:extracellular matrix"/>
    <property type="evidence" value="ECO:0007669"/>
    <property type="project" value="TreeGrafter"/>
</dbReference>
<sequence>MQYKYYIIVISALVALINIGLKAKISEKSYFQEVTCFDYPTMCTDTQYCLILNETKKIECVENRNININVKQVSSYTQDEQVYYQYQVEIKNNAYQGIKELQVYAPDGKLNLRDHDSSWNFDRFPNGDIAVPPHDRNELLQESYQFGFIVSKEINSLKIKSILY</sequence>
<dbReference type="GO" id="GO:0030246">
    <property type="term" value="F:carbohydrate binding"/>
    <property type="evidence" value="ECO:0007669"/>
    <property type="project" value="InterPro"/>
</dbReference>
<organism evidence="3 4">
    <name type="scientific">Tieghemostelium lacteum</name>
    <name type="common">Slime mold</name>
    <name type="synonym">Dictyostelium lacteum</name>
    <dbReference type="NCBI Taxonomy" id="361077"/>
    <lineage>
        <taxon>Eukaryota</taxon>
        <taxon>Amoebozoa</taxon>
        <taxon>Evosea</taxon>
        <taxon>Eumycetozoa</taxon>
        <taxon>Dictyostelia</taxon>
        <taxon>Dictyosteliales</taxon>
        <taxon>Raperosteliaceae</taxon>
        <taxon>Tieghemostelium</taxon>
    </lineage>
</organism>
<accession>A0A152A3X2</accession>
<dbReference type="EMBL" id="LODT01000012">
    <property type="protein sequence ID" value="KYR00982.1"/>
    <property type="molecule type" value="Genomic_DNA"/>
</dbReference>
<dbReference type="GO" id="GO:0005201">
    <property type="term" value="F:extracellular matrix structural constituent"/>
    <property type="evidence" value="ECO:0007669"/>
    <property type="project" value="TreeGrafter"/>
</dbReference>
<dbReference type="GO" id="GO:0030198">
    <property type="term" value="P:extracellular matrix organization"/>
    <property type="evidence" value="ECO:0007669"/>
    <property type="project" value="TreeGrafter"/>
</dbReference>
<proteinExistence type="predicted"/>
<keyword evidence="1" id="KW-0472">Membrane</keyword>
<dbReference type="FunCoup" id="A0A152A3X2">
    <property type="interactions" value="278"/>
</dbReference>
<keyword evidence="1" id="KW-1133">Transmembrane helix</keyword>
<name>A0A152A3X2_TIELA</name>
<keyword evidence="1" id="KW-0812">Transmembrane</keyword>